<evidence type="ECO:0000313" key="2">
    <source>
        <dbReference type="Proteomes" id="UP001597201"/>
    </source>
</evidence>
<name>A0ABW3Y184_9FLAO</name>
<sequence length="161" mass="18947">MLVQFDQLSETARVWVYQSNRALTEHEAEEISKELEKFTQQWKRHGEDLKASFQIKYNHFIILSVDESYNPVSGCSIDASTHLIKQIEQKYQIELLNKMKTAFRSGEHINVVTLNDFKQFASEQKVNPKTIVFNNMIGTKKELESSWEIEGEKSWHSRFFN</sequence>
<reference evidence="2" key="1">
    <citation type="journal article" date="2019" name="Int. J. Syst. Evol. Microbiol.">
        <title>The Global Catalogue of Microorganisms (GCM) 10K type strain sequencing project: providing services to taxonomists for standard genome sequencing and annotation.</title>
        <authorList>
            <consortium name="The Broad Institute Genomics Platform"/>
            <consortium name="The Broad Institute Genome Sequencing Center for Infectious Disease"/>
            <person name="Wu L."/>
            <person name="Ma J."/>
        </authorList>
    </citation>
    <scope>NUCLEOTIDE SEQUENCE [LARGE SCALE GENOMIC DNA]</scope>
    <source>
        <strain evidence="2">CCUG 61485</strain>
    </source>
</reference>
<protein>
    <submittedName>
        <fullName evidence="1">ABC transporter ATPase</fullName>
    </submittedName>
</protein>
<keyword evidence="2" id="KW-1185">Reference proteome</keyword>
<dbReference type="RefSeq" id="WP_377177896.1">
    <property type="nucleotide sequence ID" value="NZ_JBHTMY010000003.1"/>
</dbReference>
<comment type="caution">
    <text evidence="1">The sequence shown here is derived from an EMBL/GenBank/DDBJ whole genome shotgun (WGS) entry which is preliminary data.</text>
</comment>
<evidence type="ECO:0000313" key="1">
    <source>
        <dbReference type="EMBL" id="MFD1315584.1"/>
    </source>
</evidence>
<dbReference type="EMBL" id="JBHTMY010000003">
    <property type="protein sequence ID" value="MFD1315584.1"/>
    <property type="molecule type" value="Genomic_DNA"/>
</dbReference>
<accession>A0ABW3Y184</accession>
<dbReference type="Proteomes" id="UP001597201">
    <property type="component" value="Unassembled WGS sequence"/>
</dbReference>
<organism evidence="1 2">
    <name type="scientific">Namhaeicola litoreus</name>
    <dbReference type="NCBI Taxonomy" id="1052145"/>
    <lineage>
        <taxon>Bacteria</taxon>
        <taxon>Pseudomonadati</taxon>
        <taxon>Bacteroidota</taxon>
        <taxon>Flavobacteriia</taxon>
        <taxon>Flavobacteriales</taxon>
        <taxon>Flavobacteriaceae</taxon>
        <taxon>Namhaeicola</taxon>
    </lineage>
</organism>
<gene>
    <name evidence="1" type="ORF">ACFQ39_08160</name>
</gene>
<proteinExistence type="predicted"/>